<organism evidence="9 10">
    <name type="scientific">Tetrahymena thermophila (strain SB210)</name>
    <dbReference type="NCBI Taxonomy" id="312017"/>
    <lineage>
        <taxon>Eukaryota</taxon>
        <taxon>Sar</taxon>
        <taxon>Alveolata</taxon>
        <taxon>Ciliophora</taxon>
        <taxon>Intramacronucleata</taxon>
        <taxon>Oligohymenophorea</taxon>
        <taxon>Hymenostomatida</taxon>
        <taxon>Tetrahymenina</taxon>
        <taxon>Tetrahymenidae</taxon>
        <taxon>Tetrahymena</taxon>
    </lineage>
</organism>
<evidence type="ECO:0000256" key="3">
    <source>
        <dbReference type="ARBA" id="ARBA00022692"/>
    </source>
</evidence>
<comment type="function">
    <text evidence="8">May be involved in fusion of retrograde transport vesicles derived from an endocytic compartment with the Golgi complex.</text>
</comment>
<accession>Q23CW5</accession>
<comment type="subcellular location">
    <subcellularLocation>
        <location evidence="1 8">Membrane</location>
        <topology evidence="1 8">Multi-pass membrane protein</topology>
    </subcellularLocation>
</comment>
<evidence type="ECO:0000313" key="9">
    <source>
        <dbReference type="EMBL" id="EAR94704.1"/>
    </source>
</evidence>
<dbReference type="Proteomes" id="UP000009168">
    <property type="component" value="Unassembled WGS sequence"/>
</dbReference>
<dbReference type="InterPro" id="IPR007305">
    <property type="entry name" value="Vesicle_transpt_Got1/SFT2"/>
</dbReference>
<proteinExistence type="inferred from homology"/>
<keyword evidence="6 8" id="KW-0472">Membrane</keyword>
<dbReference type="GeneID" id="7827115"/>
<evidence type="ECO:0000256" key="7">
    <source>
        <dbReference type="ARBA" id="ARBA00025800"/>
    </source>
</evidence>
<dbReference type="GO" id="GO:0015031">
    <property type="term" value="P:protein transport"/>
    <property type="evidence" value="ECO:0007669"/>
    <property type="project" value="UniProtKB-KW"/>
</dbReference>
<reference evidence="10" key="1">
    <citation type="journal article" date="2006" name="PLoS Biol.">
        <title>Macronuclear genome sequence of the ciliate Tetrahymena thermophila, a model eukaryote.</title>
        <authorList>
            <person name="Eisen J.A."/>
            <person name="Coyne R.S."/>
            <person name="Wu M."/>
            <person name="Wu D."/>
            <person name="Thiagarajan M."/>
            <person name="Wortman J.R."/>
            <person name="Badger J.H."/>
            <person name="Ren Q."/>
            <person name="Amedeo P."/>
            <person name="Jones K.M."/>
            <person name="Tallon L.J."/>
            <person name="Delcher A.L."/>
            <person name="Salzberg S.L."/>
            <person name="Silva J.C."/>
            <person name="Haas B.J."/>
            <person name="Majoros W.H."/>
            <person name="Farzad M."/>
            <person name="Carlton J.M."/>
            <person name="Smith R.K. Jr."/>
            <person name="Garg J."/>
            <person name="Pearlman R.E."/>
            <person name="Karrer K.M."/>
            <person name="Sun L."/>
            <person name="Manning G."/>
            <person name="Elde N.C."/>
            <person name="Turkewitz A.P."/>
            <person name="Asai D.J."/>
            <person name="Wilkes D.E."/>
            <person name="Wang Y."/>
            <person name="Cai H."/>
            <person name="Collins K."/>
            <person name="Stewart B.A."/>
            <person name="Lee S.R."/>
            <person name="Wilamowska K."/>
            <person name="Weinberg Z."/>
            <person name="Ruzzo W.L."/>
            <person name="Wloga D."/>
            <person name="Gaertig J."/>
            <person name="Frankel J."/>
            <person name="Tsao C.-C."/>
            <person name="Gorovsky M.A."/>
            <person name="Keeling P.J."/>
            <person name="Waller R.F."/>
            <person name="Patron N.J."/>
            <person name="Cherry J.M."/>
            <person name="Stover N.A."/>
            <person name="Krieger C.J."/>
            <person name="del Toro C."/>
            <person name="Ryder H.F."/>
            <person name="Williamson S.C."/>
            <person name="Barbeau R.A."/>
            <person name="Hamilton E.P."/>
            <person name="Orias E."/>
        </authorList>
    </citation>
    <scope>NUCLEOTIDE SEQUENCE [LARGE SCALE GENOMIC DNA]</scope>
    <source>
        <strain evidence="10">SB210</strain>
    </source>
</reference>
<dbReference type="STRING" id="312017.Q23CW5"/>
<sequence length="162" mass="18071">MSDKLFFTKKSKSDELLDSCCPKLSYKQRLIGFIVCSAIGWIISILAMGVFFSRNKDIAFFAVLYTLGNIVCIMGTCFLSGPKSQVKAMKHKSRIITTIVFILSMAGTLVFALAVKIIPLCIAFIVLQFLSYIWYTLSFIPFGQRIVKKVCCSCCDPESQSS</sequence>
<keyword evidence="3 8" id="KW-0812">Transmembrane</keyword>
<dbReference type="EMBL" id="GG662712">
    <property type="protein sequence ID" value="EAR94704.1"/>
    <property type="molecule type" value="Genomic_DNA"/>
</dbReference>
<dbReference type="InterPro" id="IPR011691">
    <property type="entry name" value="Vesicle_transpt_SFT2"/>
</dbReference>
<evidence type="ECO:0000256" key="5">
    <source>
        <dbReference type="ARBA" id="ARBA00022989"/>
    </source>
</evidence>
<dbReference type="HOGENOM" id="CLU_099529_2_2_1"/>
<evidence type="ECO:0000256" key="2">
    <source>
        <dbReference type="ARBA" id="ARBA00022448"/>
    </source>
</evidence>
<evidence type="ECO:0000256" key="8">
    <source>
        <dbReference type="RuleBase" id="RU363111"/>
    </source>
</evidence>
<evidence type="ECO:0000256" key="1">
    <source>
        <dbReference type="ARBA" id="ARBA00004141"/>
    </source>
</evidence>
<keyword evidence="2 8" id="KW-0813">Transport</keyword>
<dbReference type="eggNOG" id="KOG2887">
    <property type="taxonomic scope" value="Eukaryota"/>
</dbReference>
<dbReference type="OMA" id="IAAIVWK"/>
<dbReference type="GO" id="GO:0005737">
    <property type="term" value="C:cytoplasm"/>
    <property type="evidence" value="ECO:0007669"/>
    <property type="project" value="UniProtKB-ARBA"/>
</dbReference>
<feature type="transmembrane region" description="Helical" evidence="8">
    <location>
        <begin position="117"/>
        <end position="140"/>
    </location>
</feature>
<dbReference type="AlphaFoldDB" id="Q23CW5"/>
<comment type="similarity">
    <text evidence="7 8">Belongs to the SFT2 family.</text>
</comment>
<gene>
    <name evidence="9" type="ORF">TTHERM_00052250</name>
</gene>
<dbReference type="Pfam" id="PF04178">
    <property type="entry name" value="Got1"/>
    <property type="match status" value="1"/>
</dbReference>
<dbReference type="GO" id="GO:0012505">
    <property type="term" value="C:endomembrane system"/>
    <property type="evidence" value="ECO:0007669"/>
    <property type="project" value="UniProtKB-ARBA"/>
</dbReference>
<keyword evidence="4 8" id="KW-0653">Protein transport</keyword>
<dbReference type="KEGG" id="tet:TTHERM_00052250"/>
<feature type="transmembrane region" description="Helical" evidence="8">
    <location>
        <begin position="58"/>
        <end position="81"/>
    </location>
</feature>
<dbReference type="GO" id="GO:0016020">
    <property type="term" value="C:membrane"/>
    <property type="evidence" value="ECO:0007669"/>
    <property type="project" value="UniProtKB-SubCell"/>
</dbReference>
<dbReference type="PANTHER" id="PTHR23137:SF6">
    <property type="entry name" value="VESICLE TRANSPORT PROTEIN"/>
    <property type="match status" value="1"/>
</dbReference>
<dbReference type="PANTHER" id="PTHR23137">
    <property type="entry name" value="VESICLE TRANSPORT PROTEIN-RELATED"/>
    <property type="match status" value="1"/>
</dbReference>
<keyword evidence="5 8" id="KW-1133">Transmembrane helix</keyword>
<feature type="transmembrane region" description="Helical" evidence="8">
    <location>
        <begin position="93"/>
        <end position="111"/>
    </location>
</feature>
<name>Q23CW5_TETTS</name>
<protein>
    <recommendedName>
        <fullName evidence="8">Vesicle transport protein</fullName>
    </recommendedName>
</protein>
<dbReference type="GO" id="GO:0016192">
    <property type="term" value="P:vesicle-mediated transport"/>
    <property type="evidence" value="ECO:0007669"/>
    <property type="project" value="InterPro"/>
</dbReference>
<keyword evidence="10" id="KW-1185">Reference proteome</keyword>
<evidence type="ECO:0000256" key="6">
    <source>
        <dbReference type="ARBA" id="ARBA00023136"/>
    </source>
</evidence>
<feature type="transmembrane region" description="Helical" evidence="8">
    <location>
        <begin position="30"/>
        <end position="52"/>
    </location>
</feature>
<dbReference type="InParanoid" id="Q23CW5"/>
<evidence type="ECO:0000313" key="10">
    <source>
        <dbReference type="Proteomes" id="UP000009168"/>
    </source>
</evidence>
<dbReference type="RefSeq" id="XP_001014921.1">
    <property type="nucleotide sequence ID" value="XM_001014921.3"/>
</dbReference>
<dbReference type="OrthoDB" id="73614at2759"/>
<evidence type="ECO:0000256" key="4">
    <source>
        <dbReference type="ARBA" id="ARBA00022927"/>
    </source>
</evidence>